<gene>
    <name evidence="2" type="ORF">EXIGLDRAFT_843841</name>
</gene>
<name>A0A165CED5_EXIGL</name>
<dbReference type="OrthoDB" id="3236755at2759"/>
<reference evidence="2 3" key="1">
    <citation type="journal article" date="2016" name="Mol. Biol. Evol.">
        <title>Comparative Genomics of Early-Diverging Mushroom-Forming Fungi Provides Insights into the Origins of Lignocellulose Decay Capabilities.</title>
        <authorList>
            <person name="Nagy L.G."/>
            <person name="Riley R."/>
            <person name="Tritt A."/>
            <person name="Adam C."/>
            <person name="Daum C."/>
            <person name="Floudas D."/>
            <person name="Sun H."/>
            <person name="Yadav J.S."/>
            <person name="Pangilinan J."/>
            <person name="Larsson K.H."/>
            <person name="Matsuura K."/>
            <person name="Barry K."/>
            <person name="Labutti K."/>
            <person name="Kuo R."/>
            <person name="Ohm R.A."/>
            <person name="Bhattacharya S.S."/>
            <person name="Shirouzu T."/>
            <person name="Yoshinaga Y."/>
            <person name="Martin F.M."/>
            <person name="Grigoriev I.V."/>
            <person name="Hibbett D.S."/>
        </authorList>
    </citation>
    <scope>NUCLEOTIDE SEQUENCE [LARGE SCALE GENOMIC DNA]</scope>
    <source>
        <strain evidence="2 3">HHB12029</strain>
    </source>
</reference>
<feature type="compositionally biased region" description="Acidic residues" evidence="1">
    <location>
        <begin position="366"/>
        <end position="389"/>
    </location>
</feature>
<feature type="non-terminal residue" evidence="2">
    <location>
        <position position="1"/>
    </location>
</feature>
<accession>A0A165CED5</accession>
<feature type="compositionally biased region" description="Basic residues" evidence="1">
    <location>
        <begin position="1"/>
        <end position="13"/>
    </location>
</feature>
<sequence length="1185" mass="129348">MIRKQTFHSRRQSASRPNHPPHRLFSSMSARNTPAAERPEILALDTLDTEQRLDYLLHLLLQLPQVPVSSDVYRFHKLKFTADDIICAGSHEGAVHKAIQDIFGEADSYEELDIQFRERGEGLEGIVPLIRSGLGGKSKMLVKELRRWVDILLSSAISHFLMRELPIPPAKRARKATVPFDVRPVSLRQSAPPSRAGSAVPLRAGSAAPPNGSAPATLSTQAKRRAEGQLEDAPAKRAKAGDTVSGSVLQNGAADAPLEVDSGDDSEPVRGLGTGGTRRKTIVIDDDIEMYAADDDDGAEVGGDGMVRKSKKKSSTSRQATAKPLATAGMKKPSTAPKKPTTAVAPIFKQATSSGTTKRKPKKVVDDDETEGFTSEDESGDGASEDEDTAPAPSAKAVKAAKADPNQARKWGCTPDDLTDCEEPVPRTVNGKRRGRPPIQIPGCVESFSGRQKGRVLPHHINQCPKIDPYLRAQAVAVMSGNALGARLERAAQEESGSAATGIVRQTTLTELAQAGGKELVQTRFDFAVMRLFTTCALAGNILDLRVWTDFVHAANPKLDTFSSSTLHDIHIAQEAVRVRELAIDLLRMCDNLTISYDGGTVKIVQSVYTVHVTEPRTHESYFLRGDESSGLSHTGEYIRDLVLGVIDEIGRARFACVVSDSTGSTKSAREQVQATVVTVIALGDAPHALNNLIKDICGLAHFSLCISNSRKMNKFVKLSSFATQRIKSQAQRDGVTRHLESAGKTRFAGVNRLGYSILRNLPSIKTLVDTGILFTGPKERKNYSFLRVTSQYHNYDLTLRQLVSVLTPFAKAINKRLPLGHVYLFWLAAIATIHDVFTTSEDSLGFPPELIQQITGIVNDRFEAMCEGSDNTVYKAALFLDPVYILSKLWRTPGATGTLAGADLGAEVPFYREIGKYLLQMLLKHVESDQQAMRKRFGAPKAIAQAFQVQFSAYARQEFPFNRDRSHGWRNYWAGLAENPDGRVIAFLAVKLLSMLPTSMPEERTMSAITKAESGGRSGMKVASLVAEVQVKQHYARLERAENKSKRVTPRVQKFRELAAQIRAEVMSGPGDIFLHPAKPLSTNGSEGDDEDDSKRGAETTTSVTDALDELEDHELPSGTELRGLSFAIADKVDISSSVLLDLLSDVPRDKDESTHRKGAVERPPAQDDAEELAIDAADFEFSL</sequence>
<protein>
    <submittedName>
        <fullName evidence="2">Uncharacterized protein</fullName>
    </submittedName>
</protein>
<feature type="region of interest" description="Disordered" evidence="1">
    <location>
        <begin position="1"/>
        <end position="33"/>
    </location>
</feature>
<feature type="region of interest" description="Disordered" evidence="1">
    <location>
        <begin position="1074"/>
        <end position="1110"/>
    </location>
</feature>
<dbReference type="EMBL" id="KV426331">
    <property type="protein sequence ID" value="KZV82315.1"/>
    <property type="molecule type" value="Genomic_DNA"/>
</dbReference>
<dbReference type="AlphaFoldDB" id="A0A165CED5"/>
<feature type="region of interest" description="Disordered" evidence="1">
    <location>
        <begin position="295"/>
        <end position="415"/>
    </location>
</feature>
<dbReference type="SUPFAM" id="SSF53098">
    <property type="entry name" value="Ribonuclease H-like"/>
    <property type="match status" value="1"/>
</dbReference>
<dbReference type="STRING" id="1314781.A0A165CED5"/>
<dbReference type="InterPro" id="IPR012337">
    <property type="entry name" value="RNaseH-like_sf"/>
</dbReference>
<feature type="compositionally biased region" description="Basic and acidic residues" evidence="1">
    <location>
        <begin position="1148"/>
        <end position="1162"/>
    </location>
</feature>
<feature type="compositionally biased region" description="Low complexity" evidence="1">
    <location>
        <begin position="390"/>
        <end position="405"/>
    </location>
</feature>
<feature type="region of interest" description="Disordered" evidence="1">
    <location>
        <begin position="187"/>
        <end position="277"/>
    </location>
</feature>
<evidence type="ECO:0000313" key="3">
    <source>
        <dbReference type="Proteomes" id="UP000077266"/>
    </source>
</evidence>
<dbReference type="InParanoid" id="A0A165CED5"/>
<dbReference type="Proteomes" id="UP000077266">
    <property type="component" value="Unassembled WGS sequence"/>
</dbReference>
<feature type="region of interest" description="Disordered" evidence="1">
    <location>
        <begin position="1146"/>
        <end position="1173"/>
    </location>
</feature>
<keyword evidence="3" id="KW-1185">Reference proteome</keyword>
<organism evidence="2 3">
    <name type="scientific">Exidia glandulosa HHB12029</name>
    <dbReference type="NCBI Taxonomy" id="1314781"/>
    <lineage>
        <taxon>Eukaryota</taxon>
        <taxon>Fungi</taxon>
        <taxon>Dikarya</taxon>
        <taxon>Basidiomycota</taxon>
        <taxon>Agaricomycotina</taxon>
        <taxon>Agaricomycetes</taxon>
        <taxon>Auriculariales</taxon>
        <taxon>Exidiaceae</taxon>
        <taxon>Exidia</taxon>
    </lineage>
</organism>
<evidence type="ECO:0000256" key="1">
    <source>
        <dbReference type="SAM" id="MobiDB-lite"/>
    </source>
</evidence>
<proteinExistence type="predicted"/>
<evidence type="ECO:0000313" key="2">
    <source>
        <dbReference type="EMBL" id="KZV82315.1"/>
    </source>
</evidence>
<feature type="compositionally biased region" description="Low complexity" evidence="1">
    <location>
        <begin position="204"/>
        <end position="216"/>
    </location>
</feature>
<feature type="compositionally biased region" description="Low complexity" evidence="1">
    <location>
        <begin position="331"/>
        <end position="346"/>
    </location>
</feature>